<dbReference type="SUPFAM" id="SSF51735">
    <property type="entry name" value="NAD(P)-binding Rossmann-fold domains"/>
    <property type="match status" value="1"/>
</dbReference>
<dbReference type="Proteomes" id="UP000190306">
    <property type="component" value="Chromosome"/>
</dbReference>
<evidence type="ECO:0000313" key="5">
    <source>
        <dbReference type="EMBL" id="QIT47444.1"/>
    </source>
</evidence>
<dbReference type="PROSITE" id="PS00061">
    <property type="entry name" value="ADH_SHORT"/>
    <property type="match status" value="1"/>
</dbReference>
<evidence type="ECO:0000256" key="1">
    <source>
        <dbReference type="ARBA" id="ARBA00006484"/>
    </source>
</evidence>
<dbReference type="PRINTS" id="PR00080">
    <property type="entry name" value="SDRFAMILY"/>
</dbReference>
<evidence type="ECO:0000259" key="3">
    <source>
        <dbReference type="SMART" id="SM00822"/>
    </source>
</evidence>
<dbReference type="InterPro" id="IPR057326">
    <property type="entry name" value="KR_dom"/>
</dbReference>
<dbReference type="InterPro" id="IPR020904">
    <property type="entry name" value="Sc_DH/Rdtase_CS"/>
</dbReference>
<dbReference type="GO" id="GO:0016491">
    <property type="term" value="F:oxidoreductase activity"/>
    <property type="evidence" value="ECO:0007669"/>
    <property type="project" value="UniProtKB-KW"/>
</dbReference>
<dbReference type="FunFam" id="3.40.50.720:FF:000084">
    <property type="entry name" value="Short-chain dehydrogenase reductase"/>
    <property type="match status" value="1"/>
</dbReference>
<dbReference type="PRINTS" id="PR00081">
    <property type="entry name" value="GDHRDH"/>
</dbReference>
<dbReference type="InterPro" id="IPR002347">
    <property type="entry name" value="SDR_fam"/>
</dbReference>
<keyword evidence="6" id="KW-1185">Reference proteome</keyword>
<evidence type="ECO:0000313" key="6">
    <source>
        <dbReference type="Proteomes" id="UP000190306"/>
    </source>
</evidence>
<protein>
    <submittedName>
        <fullName evidence="5">SDR family oxidoreductase</fullName>
    </submittedName>
    <submittedName>
        <fullName evidence="4">Short-chain dehydrogenase</fullName>
    </submittedName>
</protein>
<dbReference type="Pfam" id="PF13561">
    <property type="entry name" value="adh_short_C2"/>
    <property type="match status" value="1"/>
</dbReference>
<dbReference type="EMBL" id="CP050692">
    <property type="protein sequence ID" value="QIT47444.1"/>
    <property type="molecule type" value="Genomic_DNA"/>
</dbReference>
<feature type="domain" description="Ketoreductase" evidence="3">
    <location>
        <begin position="11"/>
        <end position="195"/>
    </location>
</feature>
<keyword evidence="2" id="KW-0560">Oxidoreductase</keyword>
<dbReference type="SMART" id="SM00822">
    <property type="entry name" value="PKS_KR"/>
    <property type="match status" value="1"/>
</dbReference>
<gene>
    <name evidence="4" type="ORF">AFM16_30670</name>
    <name evidence="5" type="ORF">HCX60_31215</name>
</gene>
<dbReference type="RefSeq" id="WP_078635728.1">
    <property type="nucleotide sequence ID" value="NZ_CM007717.1"/>
</dbReference>
<sequence length="259" mass="27210">MTTTTGRHQDRTALVTGGSRGIGRAVAGRLAREGALVAVHYGHDHGAAERTVKEIEAAGGRAFPVHAELGVPGDAAALWDAFDRALAARDAEPGVDIVVNNAGITLPKPIEHVTEEEYDRVFAVNTKAPYFILQQALGRLRDGGRIITVSSGATRIAYPAIATYSMTKAALDSLTLSLALQLGPRGITVNTVAPGFTDTEINPTLQNPQIRQALAAASVFDRLGTPADIADVVSFVASDEARWVTGQWIDATGGVHLGL</sequence>
<comment type="similarity">
    <text evidence="1">Belongs to the short-chain dehydrogenases/reductases (SDR) family.</text>
</comment>
<dbReference type="AlphaFoldDB" id="A0AAE6YEP1"/>
<dbReference type="GeneID" id="93960781"/>
<dbReference type="PANTHER" id="PTHR43639:SF1">
    <property type="entry name" value="SHORT-CHAIN DEHYDROGENASE_REDUCTASE FAMILY PROTEIN"/>
    <property type="match status" value="1"/>
</dbReference>
<reference evidence="4 6" key="1">
    <citation type="submission" date="2015-07" db="EMBL/GenBank/DDBJ databases">
        <title>Draft Genome Sequence of Streptomyces antibioticus, IMRU 3720 reveals insights in the evolution of actinomycin biosynthetic gene clusters in Streptomyces.</title>
        <authorList>
            <person name="Crnovcic I."/>
            <person name="Ruckert C."/>
            <person name="Kalinowksi J."/>
            <person name="Keller U."/>
        </authorList>
    </citation>
    <scope>NUCLEOTIDE SEQUENCE [LARGE SCALE GENOMIC DNA]</scope>
    <source>
        <strain evidence="4 6">DSM 41481</strain>
    </source>
</reference>
<dbReference type="Proteomes" id="UP000502504">
    <property type="component" value="Chromosome"/>
</dbReference>
<evidence type="ECO:0000313" key="4">
    <source>
        <dbReference type="EMBL" id="OOQ47135.1"/>
    </source>
</evidence>
<proteinExistence type="inferred from homology"/>
<accession>A0AAE6YEP1</accession>
<dbReference type="InterPro" id="IPR036291">
    <property type="entry name" value="NAD(P)-bd_dom_sf"/>
</dbReference>
<dbReference type="PANTHER" id="PTHR43639">
    <property type="entry name" value="OXIDOREDUCTASE, SHORT-CHAIN DEHYDROGENASE/REDUCTASE FAMILY (AFU_ORTHOLOGUE AFUA_5G02870)"/>
    <property type="match status" value="1"/>
</dbReference>
<organism evidence="5 7">
    <name type="scientific">Streptomyces antibioticus</name>
    <dbReference type="NCBI Taxonomy" id="1890"/>
    <lineage>
        <taxon>Bacteria</taxon>
        <taxon>Bacillati</taxon>
        <taxon>Actinomycetota</taxon>
        <taxon>Actinomycetes</taxon>
        <taxon>Kitasatosporales</taxon>
        <taxon>Streptomycetaceae</taxon>
        <taxon>Streptomyces</taxon>
    </lineage>
</organism>
<evidence type="ECO:0000256" key="2">
    <source>
        <dbReference type="ARBA" id="ARBA00023002"/>
    </source>
</evidence>
<name>A0AAE6YEP1_STRAT</name>
<evidence type="ECO:0000313" key="7">
    <source>
        <dbReference type="Proteomes" id="UP000502504"/>
    </source>
</evidence>
<reference evidence="5 7" key="2">
    <citation type="submission" date="2020-03" db="EMBL/GenBank/DDBJ databases">
        <title>Is there a link between lipid content and antibiotic production in Streptomyces?</title>
        <authorList>
            <person name="David M."/>
            <person name="Lejeune C."/>
            <person name="Abreu S."/>
            <person name="Thibessard A."/>
            <person name="Leblond P."/>
            <person name="Chaminade P."/>
            <person name="Virolle M.-J."/>
        </authorList>
    </citation>
    <scope>NUCLEOTIDE SEQUENCE [LARGE SCALE GENOMIC DNA]</scope>
    <source>
        <strain evidence="5 7">DSM 41481</strain>
    </source>
</reference>
<dbReference type="EMBL" id="LHQL01000014">
    <property type="protein sequence ID" value="OOQ47135.1"/>
    <property type="molecule type" value="Genomic_DNA"/>
</dbReference>
<dbReference type="Gene3D" id="3.40.50.720">
    <property type="entry name" value="NAD(P)-binding Rossmann-like Domain"/>
    <property type="match status" value="1"/>
</dbReference>